<organism evidence="1 2">
    <name type="scientific">Mycena albidolilacea</name>
    <dbReference type="NCBI Taxonomy" id="1033008"/>
    <lineage>
        <taxon>Eukaryota</taxon>
        <taxon>Fungi</taxon>
        <taxon>Dikarya</taxon>
        <taxon>Basidiomycota</taxon>
        <taxon>Agaricomycotina</taxon>
        <taxon>Agaricomycetes</taxon>
        <taxon>Agaricomycetidae</taxon>
        <taxon>Agaricales</taxon>
        <taxon>Marasmiineae</taxon>
        <taxon>Mycenaceae</taxon>
        <taxon>Mycena</taxon>
    </lineage>
</organism>
<sequence length="228" mass="25278">MFGVFGWSSIAASSERPNRISPAAPAYTTRYHLTARGVACLGGWITPPRTGLAPAAKSDRQACYASARLDHTAHRARYLRRRLDLTARRNMLMHGWITLLSAALAPAAKSDRQACYASARLDHTTHCDTCVMPLRVWITPPTAVLMSAARYACQAHRAYARLNHTAQHDLTARRITLMRSWITLPSMALALAGTSEDFHLYAWFSVNVNGLLYPVPIFSFMNLFSTSA</sequence>
<evidence type="ECO:0000313" key="1">
    <source>
        <dbReference type="EMBL" id="KAJ7366633.1"/>
    </source>
</evidence>
<evidence type="ECO:0000313" key="2">
    <source>
        <dbReference type="Proteomes" id="UP001218218"/>
    </source>
</evidence>
<name>A0AAD7F4N7_9AGAR</name>
<proteinExistence type="predicted"/>
<comment type="caution">
    <text evidence="1">The sequence shown here is derived from an EMBL/GenBank/DDBJ whole genome shotgun (WGS) entry which is preliminary data.</text>
</comment>
<protein>
    <submittedName>
        <fullName evidence="1">Uncharacterized protein</fullName>
    </submittedName>
</protein>
<keyword evidence="2" id="KW-1185">Reference proteome</keyword>
<dbReference type="EMBL" id="JARIHO010000002">
    <property type="protein sequence ID" value="KAJ7366633.1"/>
    <property type="molecule type" value="Genomic_DNA"/>
</dbReference>
<reference evidence="1" key="1">
    <citation type="submission" date="2023-03" db="EMBL/GenBank/DDBJ databases">
        <title>Massive genome expansion in bonnet fungi (Mycena s.s.) driven by repeated elements and novel gene families across ecological guilds.</title>
        <authorList>
            <consortium name="Lawrence Berkeley National Laboratory"/>
            <person name="Harder C.B."/>
            <person name="Miyauchi S."/>
            <person name="Viragh M."/>
            <person name="Kuo A."/>
            <person name="Thoen E."/>
            <person name="Andreopoulos B."/>
            <person name="Lu D."/>
            <person name="Skrede I."/>
            <person name="Drula E."/>
            <person name="Henrissat B."/>
            <person name="Morin E."/>
            <person name="Kohler A."/>
            <person name="Barry K."/>
            <person name="LaButti K."/>
            <person name="Morin E."/>
            <person name="Salamov A."/>
            <person name="Lipzen A."/>
            <person name="Mereny Z."/>
            <person name="Hegedus B."/>
            <person name="Baldrian P."/>
            <person name="Stursova M."/>
            <person name="Weitz H."/>
            <person name="Taylor A."/>
            <person name="Grigoriev I.V."/>
            <person name="Nagy L.G."/>
            <person name="Martin F."/>
            <person name="Kauserud H."/>
        </authorList>
    </citation>
    <scope>NUCLEOTIDE SEQUENCE</scope>
    <source>
        <strain evidence="1">CBHHK002</strain>
    </source>
</reference>
<gene>
    <name evidence="1" type="ORF">DFH08DRAFT_797567</name>
</gene>
<dbReference type="Proteomes" id="UP001218218">
    <property type="component" value="Unassembled WGS sequence"/>
</dbReference>
<accession>A0AAD7F4N7</accession>
<dbReference type="AlphaFoldDB" id="A0AAD7F4N7"/>